<proteinExistence type="predicted"/>
<comment type="caution">
    <text evidence="1">The sequence shown here is derived from an EMBL/GenBank/DDBJ whole genome shotgun (WGS) entry which is preliminary data.</text>
</comment>
<dbReference type="Proteomes" id="UP001374599">
    <property type="component" value="Unassembled WGS sequence"/>
</dbReference>
<organism evidence="1 2">
    <name type="scientific">Vallitalea maricola</name>
    <dbReference type="NCBI Taxonomy" id="3074433"/>
    <lineage>
        <taxon>Bacteria</taxon>
        <taxon>Bacillati</taxon>
        <taxon>Bacillota</taxon>
        <taxon>Clostridia</taxon>
        <taxon>Lachnospirales</taxon>
        <taxon>Vallitaleaceae</taxon>
        <taxon>Vallitalea</taxon>
    </lineage>
</organism>
<evidence type="ECO:0000313" key="1">
    <source>
        <dbReference type="EMBL" id="GMQ62960.1"/>
    </source>
</evidence>
<sequence length="174" mass="20738">MHNWYVLFVQSGEEENICGLLNKLCKHKYIAFYPKIKKIYYNKKRKEQGLVPMFPGYVFIETKMQADLFIKEIMPTIRKTKLIYNLLGKDNPKNMGVYDKEKRFLLKFCDNQYIVRESIGYIEGERVYIISGPLQGFESVIKRIDRHKRIAEVQMQFMGDTRRIKVALEVVRKI</sequence>
<dbReference type="EMBL" id="BTPU01000032">
    <property type="protein sequence ID" value="GMQ62960.1"/>
    <property type="molecule type" value="Genomic_DNA"/>
</dbReference>
<gene>
    <name evidence="1" type="ORF">AN2V17_21920</name>
</gene>
<reference evidence="1" key="1">
    <citation type="submission" date="2023-09" db="EMBL/GenBank/DDBJ databases">
        <title>Vallitalea sediminicola and Vallitalea maricola sp. nov., anaerobic bacteria isolated from marine sediment.</title>
        <authorList>
            <person name="Hirano S."/>
            <person name="Maeda A."/>
            <person name="Terahara T."/>
            <person name="Mori K."/>
            <person name="Hamada M."/>
            <person name="Matsumoto R."/>
            <person name="Kobayashi T."/>
        </authorList>
    </citation>
    <scope>NUCLEOTIDE SEQUENCE</scope>
    <source>
        <strain evidence="1">AN17-2</strain>
    </source>
</reference>
<protein>
    <submittedName>
        <fullName evidence="1">UpxY family transcription antiterminator</fullName>
    </submittedName>
</protein>
<accession>A0ACB5UK84</accession>
<evidence type="ECO:0000313" key="2">
    <source>
        <dbReference type="Proteomes" id="UP001374599"/>
    </source>
</evidence>
<keyword evidence="2" id="KW-1185">Reference proteome</keyword>
<name>A0ACB5UK84_9FIRM</name>